<evidence type="ECO:0000313" key="3">
    <source>
        <dbReference type="Proteomes" id="UP000006727"/>
    </source>
</evidence>
<protein>
    <submittedName>
        <fullName evidence="1 2">Uncharacterized protein</fullName>
    </submittedName>
</protein>
<reference evidence="1 3" key="1">
    <citation type="journal article" date="2008" name="Science">
        <title>The Physcomitrella genome reveals evolutionary insights into the conquest of land by plants.</title>
        <authorList>
            <person name="Rensing S."/>
            <person name="Lang D."/>
            <person name="Zimmer A."/>
            <person name="Terry A."/>
            <person name="Salamov A."/>
            <person name="Shapiro H."/>
            <person name="Nishiyama T."/>
            <person name="Perroud P.-F."/>
            <person name="Lindquist E."/>
            <person name="Kamisugi Y."/>
            <person name="Tanahashi T."/>
            <person name="Sakakibara K."/>
            <person name="Fujita T."/>
            <person name="Oishi K."/>
            <person name="Shin-I T."/>
            <person name="Kuroki Y."/>
            <person name="Toyoda A."/>
            <person name="Suzuki Y."/>
            <person name="Hashimoto A."/>
            <person name="Yamaguchi K."/>
            <person name="Sugano A."/>
            <person name="Kohara Y."/>
            <person name="Fujiyama A."/>
            <person name="Anterola A."/>
            <person name="Aoki S."/>
            <person name="Ashton N."/>
            <person name="Barbazuk W.B."/>
            <person name="Barker E."/>
            <person name="Bennetzen J."/>
            <person name="Bezanilla M."/>
            <person name="Blankenship R."/>
            <person name="Cho S.H."/>
            <person name="Dutcher S."/>
            <person name="Estelle M."/>
            <person name="Fawcett J.A."/>
            <person name="Gundlach H."/>
            <person name="Hanada K."/>
            <person name="Heyl A."/>
            <person name="Hicks K.A."/>
            <person name="Hugh J."/>
            <person name="Lohr M."/>
            <person name="Mayer K."/>
            <person name="Melkozernov A."/>
            <person name="Murata T."/>
            <person name="Nelson D."/>
            <person name="Pils B."/>
            <person name="Prigge M."/>
            <person name="Reiss B."/>
            <person name="Renner T."/>
            <person name="Rombauts S."/>
            <person name="Rushton P."/>
            <person name="Sanderfoot A."/>
            <person name="Schween G."/>
            <person name="Shiu S.-H."/>
            <person name="Stueber K."/>
            <person name="Theodoulou F.L."/>
            <person name="Tu H."/>
            <person name="Van de Peer Y."/>
            <person name="Verrier P.J."/>
            <person name="Waters E."/>
            <person name="Wood A."/>
            <person name="Yang L."/>
            <person name="Cove D."/>
            <person name="Cuming A."/>
            <person name="Hasebe M."/>
            <person name="Lucas S."/>
            <person name="Mishler D.B."/>
            <person name="Reski R."/>
            <person name="Grigoriev I."/>
            <person name="Quatrano R.S."/>
            <person name="Boore J.L."/>
        </authorList>
    </citation>
    <scope>NUCLEOTIDE SEQUENCE [LARGE SCALE GENOMIC DNA]</scope>
    <source>
        <strain evidence="2 3">cv. Gransden 2004</strain>
    </source>
</reference>
<gene>
    <name evidence="1" type="ORF">PHYPA_013685</name>
</gene>
<dbReference type="EnsemblPlants" id="Pp3c10_10190V3.1">
    <property type="protein sequence ID" value="PAC:32899917.CDS.1"/>
    <property type="gene ID" value="Pp3c10_10190"/>
</dbReference>
<dbReference type="Gramene" id="Pp3c10_10190V3.1">
    <property type="protein sequence ID" value="PAC:32899917.CDS.1"/>
    <property type="gene ID" value="Pp3c10_10190"/>
</dbReference>
<sequence length="52" mass="5914">MGFWVADEFNCEVIITHELNAALCMVSFLCEKCLTSVRLCLEFQSSQHTICV</sequence>
<accession>A0A2K1JYG3</accession>
<reference evidence="1 3" key="2">
    <citation type="journal article" date="2018" name="Plant J.">
        <title>The Physcomitrella patens chromosome-scale assembly reveals moss genome structure and evolution.</title>
        <authorList>
            <person name="Lang D."/>
            <person name="Ullrich K.K."/>
            <person name="Murat F."/>
            <person name="Fuchs J."/>
            <person name="Jenkins J."/>
            <person name="Haas F.B."/>
            <person name="Piednoel M."/>
            <person name="Gundlach H."/>
            <person name="Van Bel M."/>
            <person name="Meyberg R."/>
            <person name="Vives C."/>
            <person name="Morata J."/>
            <person name="Symeonidi A."/>
            <person name="Hiss M."/>
            <person name="Muchero W."/>
            <person name="Kamisugi Y."/>
            <person name="Saleh O."/>
            <person name="Blanc G."/>
            <person name="Decker E.L."/>
            <person name="van Gessel N."/>
            <person name="Grimwood J."/>
            <person name="Hayes R.D."/>
            <person name="Graham S.W."/>
            <person name="Gunter L.E."/>
            <person name="McDaniel S.F."/>
            <person name="Hoernstein S.N.W."/>
            <person name="Larsson A."/>
            <person name="Li F.W."/>
            <person name="Perroud P.F."/>
            <person name="Phillips J."/>
            <person name="Ranjan P."/>
            <person name="Rokshar D.S."/>
            <person name="Rothfels C.J."/>
            <person name="Schneider L."/>
            <person name="Shu S."/>
            <person name="Stevenson D.W."/>
            <person name="Thummler F."/>
            <person name="Tillich M."/>
            <person name="Villarreal Aguilar J.C."/>
            <person name="Widiez T."/>
            <person name="Wong G.K."/>
            <person name="Wymore A."/>
            <person name="Zhang Y."/>
            <person name="Zimmer A.D."/>
            <person name="Quatrano R.S."/>
            <person name="Mayer K.F.X."/>
            <person name="Goodstein D."/>
            <person name="Casacuberta J.M."/>
            <person name="Vandepoele K."/>
            <person name="Reski R."/>
            <person name="Cuming A.C."/>
            <person name="Tuskan G.A."/>
            <person name="Maumus F."/>
            <person name="Salse J."/>
            <person name="Schmutz J."/>
            <person name="Rensing S.A."/>
        </authorList>
    </citation>
    <scope>NUCLEOTIDE SEQUENCE [LARGE SCALE GENOMIC DNA]</scope>
    <source>
        <strain evidence="2 3">cv. Gransden 2004</strain>
    </source>
</reference>
<reference evidence="2" key="3">
    <citation type="submission" date="2020-12" db="UniProtKB">
        <authorList>
            <consortium name="EnsemblPlants"/>
        </authorList>
    </citation>
    <scope>IDENTIFICATION</scope>
</reference>
<evidence type="ECO:0000313" key="2">
    <source>
        <dbReference type="EnsemblPlants" id="PAC:32899917.CDS.1"/>
    </source>
</evidence>
<organism evidence="1">
    <name type="scientific">Physcomitrium patens</name>
    <name type="common">Spreading-leaved earth moss</name>
    <name type="synonym">Physcomitrella patens</name>
    <dbReference type="NCBI Taxonomy" id="3218"/>
    <lineage>
        <taxon>Eukaryota</taxon>
        <taxon>Viridiplantae</taxon>
        <taxon>Streptophyta</taxon>
        <taxon>Embryophyta</taxon>
        <taxon>Bryophyta</taxon>
        <taxon>Bryophytina</taxon>
        <taxon>Bryopsida</taxon>
        <taxon>Funariidae</taxon>
        <taxon>Funariales</taxon>
        <taxon>Funariaceae</taxon>
        <taxon>Physcomitrium</taxon>
    </lineage>
</organism>
<dbReference type="AlphaFoldDB" id="A0A2K1JYG3"/>
<dbReference type="InParanoid" id="A0A2K1JYG3"/>
<evidence type="ECO:0000313" key="1">
    <source>
        <dbReference type="EMBL" id="PNR46566.1"/>
    </source>
</evidence>
<proteinExistence type="predicted"/>
<dbReference type="EMBL" id="ABEU02000010">
    <property type="protein sequence ID" value="PNR46566.1"/>
    <property type="molecule type" value="Genomic_DNA"/>
</dbReference>
<dbReference type="Proteomes" id="UP000006727">
    <property type="component" value="Chromosome 10"/>
</dbReference>
<keyword evidence="3" id="KW-1185">Reference proteome</keyword>
<name>A0A2K1JYG3_PHYPA</name>